<feature type="active site" description="Proton donor" evidence="2">
    <location>
        <position position="38"/>
    </location>
</feature>
<feature type="short sequence motif" description="HXTX 1" evidence="2">
    <location>
        <begin position="38"/>
        <end position="41"/>
    </location>
</feature>
<keyword evidence="1 2" id="KW-0378">Hydrolase</keyword>
<dbReference type="PANTHER" id="PTHR35561:SF1">
    <property type="entry name" value="RNA 2',3'-CYCLIC PHOSPHODIESTERASE"/>
    <property type="match status" value="1"/>
</dbReference>
<gene>
    <name evidence="4" type="primary">thpR</name>
    <name evidence="4" type="ORF">FGL98_04005</name>
</gene>
<dbReference type="PANTHER" id="PTHR35561">
    <property type="entry name" value="RNA 2',3'-CYCLIC PHOSPHODIESTERASE"/>
    <property type="match status" value="1"/>
</dbReference>
<evidence type="ECO:0000259" key="3">
    <source>
        <dbReference type="Pfam" id="PF02834"/>
    </source>
</evidence>
<feature type="domain" description="Phosphoesterase HXTX" evidence="3">
    <location>
        <begin position="14"/>
        <end position="89"/>
    </location>
</feature>
<dbReference type="NCBIfam" id="TIGR02258">
    <property type="entry name" value="2_5_ligase"/>
    <property type="match status" value="1"/>
</dbReference>
<name>A0A563E623_9MICO</name>
<dbReference type="InterPro" id="IPR014051">
    <property type="entry name" value="Phosphoesterase_HXTX"/>
</dbReference>
<evidence type="ECO:0000313" key="4">
    <source>
        <dbReference type="EMBL" id="TWP37885.1"/>
    </source>
</evidence>
<dbReference type="InterPro" id="IPR004175">
    <property type="entry name" value="RNA_CPDase"/>
</dbReference>
<organism evidence="4 5">
    <name type="scientific">Leekyejoonella antrihumi</name>
    <dbReference type="NCBI Taxonomy" id="1660198"/>
    <lineage>
        <taxon>Bacteria</taxon>
        <taxon>Bacillati</taxon>
        <taxon>Actinomycetota</taxon>
        <taxon>Actinomycetes</taxon>
        <taxon>Micrococcales</taxon>
        <taxon>Dermacoccaceae</taxon>
        <taxon>Leekyejoonella</taxon>
    </lineage>
</organism>
<evidence type="ECO:0000313" key="5">
    <source>
        <dbReference type="Proteomes" id="UP000320244"/>
    </source>
</evidence>
<evidence type="ECO:0000256" key="2">
    <source>
        <dbReference type="HAMAP-Rule" id="MF_01940"/>
    </source>
</evidence>
<reference evidence="4 5" key="2">
    <citation type="submission" date="2019-08" db="EMBL/GenBank/DDBJ databases">
        <title>Jejuicoccus antrihumi gen. nov., sp. nov., a new member of the family Dermacoccaceae isolated from a cave.</title>
        <authorList>
            <person name="Schumann P."/>
            <person name="Kim I.S."/>
        </authorList>
    </citation>
    <scope>NUCLEOTIDE SEQUENCE [LARGE SCALE GENOMIC DNA]</scope>
    <source>
        <strain evidence="4 5">C5-26</strain>
    </source>
</reference>
<dbReference type="OrthoDB" id="9787070at2"/>
<dbReference type="AlphaFoldDB" id="A0A563E623"/>
<sequence length="193" mass="21157">MGQRMFVAVVPPPAVREDLASFLEPRAGHPWIDPEQWHLTLAFLESVREARIDELLDALASAASRRRPMQLALAGAGAFPEPARAKVLWIGVEGDAEELQRTAGNVRAAAAHHGATPDGKEFRAHLSVSRLRKVQHEAKWVDVLSTYRGPSWTASSIELIASYLHEGPRGRPRYETVASLPLGADLPHNARGQ</sequence>
<accession>A0A563E623</accession>
<dbReference type="GO" id="GO:0004113">
    <property type="term" value="F:2',3'-cyclic-nucleotide 3'-phosphodiesterase activity"/>
    <property type="evidence" value="ECO:0007669"/>
    <property type="project" value="InterPro"/>
</dbReference>
<keyword evidence="5" id="KW-1185">Reference proteome</keyword>
<dbReference type="Proteomes" id="UP000320244">
    <property type="component" value="Unassembled WGS sequence"/>
</dbReference>
<evidence type="ECO:0000256" key="1">
    <source>
        <dbReference type="ARBA" id="ARBA00022801"/>
    </source>
</evidence>
<dbReference type="HAMAP" id="MF_01940">
    <property type="entry name" value="RNA_CPDase"/>
    <property type="match status" value="1"/>
</dbReference>
<feature type="active site" description="Proton acceptor" evidence="2">
    <location>
        <position position="125"/>
    </location>
</feature>
<proteinExistence type="inferred from homology"/>
<dbReference type="EC" id="3.1.4.58" evidence="2"/>
<protein>
    <recommendedName>
        <fullName evidence="2">RNA 2',3'-cyclic phosphodiesterase</fullName>
        <shortName evidence="2">RNA 2',3'-CPDase</shortName>
        <ecNumber evidence="2">3.1.4.58</ecNumber>
    </recommendedName>
</protein>
<dbReference type="GO" id="GO:0008664">
    <property type="term" value="F:RNA 2',3'-cyclic 3'-phosphodiesterase activity"/>
    <property type="evidence" value="ECO:0007669"/>
    <property type="project" value="UniProtKB-EC"/>
</dbReference>
<dbReference type="Gene3D" id="3.90.1140.10">
    <property type="entry name" value="Cyclic phosphodiesterase"/>
    <property type="match status" value="1"/>
</dbReference>
<dbReference type="Pfam" id="PF02834">
    <property type="entry name" value="LigT_PEase"/>
    <property type="match status" value="1"/>
</dbReference>
<reference evidence="4 5" key="1">
    <citation type="submission" date="2019-05" db="EMBL/GenBank/DDBJ databases">
        <authorList>
            <person name="Lee S.D."/>
        </authorList>
    </citation>
    <scope>NUCLEOTIDE SEQUENCE [LARGE SCALE GENOMIC DNA]</scope>
    <source>
        <strain evidence="4 5">C5-26</strain>
    </source>
</reference>
<dbReference type="EMBL" id="VCQV01000004">
    <property type="protein sequence ID" value="TWP37885.1"/>
    <property type="molecule type" value="Genomic_DNA"/>
</dbReference>
<dbReference type="InterPro" id="IPR009097">
    <property type="entry name" value="Cyclic_Pdiesterase"/>
</dbReference>
<comment type="similarity">
    <text evidence="2">Belongs to the 2H phosphoesterase superfamily. ThpR family.</text>
</comment>
<comment type="function">
    <text evidence="2">Hydrolyzes RNA 2',3'-cyclic phosphodiester to an RNA 2'-phosphomonoester.</text>
</comment>
<dbReference type="RefSeq" id="WP_146315446.1">
    <property type="nucleotide sequence ID" value="NZ_VCQV01000004.1"/>
</dbReference>
<comment type="catalytic activity">
    <reaction evidence="2">
        <text>a 3'-end 2',3'-cyclophospho-ribonucleotide-RNA + H2O = a 3'-end 2'-phospho-ribonucleotide-RNA + H(+)</text>
        <dbReference type="Rhea" id="RHEA:11828"/>
        <dbReference type="Rhea" id="RHEA-COMP:10464"/>
        <dbReference type="Rhea" id="RHEA-COMP:17353"/>
        <dbReference type="ChEBI" id="CHEBI:15377"/>
        <dbReference type="ChEBI" id="CHEBI:15378"/>
        <dbReference type="ChEBI" id="CHEBI:83064"/>
        <dbReference type="ChEBI" id="CHEBI:173113"/>
        <dbReference type="EC" id="3.1.4.58"/>
    </reaction>
</comment>
<comment type="caution">
    <text evidence="2">Lacks conserved residue(s) required for the propagation of feature annotation.</text>
</comment>
<comment type="caution">
    <text evidence="4">The sequence shown here is derived from an EMBL/GenBank/DDBJ whole genome shotgun (WGS) entry which is preliminary data.</text>
</comment>
<dbReference type="SUPFAM" id="SSF55144">
    <property type="entry name" value="LigT-like"/>
    <property type="match status" value="1"/>
</dbReference>